<feature type="compositionally biased region" description="Pro residues" evidence="8">
    <location>
        <begin position="385"/>
        <end position="394"/>
    </location>
</feature>
<keyword evidence="3" id="KW-0805">Transcription regulation</keyword>
<keyword evidence="6" id="KW-0539">Nucleus</keyword>
<feature type="domain" description="MADS-box" evidence="9">
    <location>
        <begin position="21"/>
        <end position="81"/>
    </location>
</feature>
<proteinExistence type="predicted"/>
<keyword evidence="12" id="KW-1185">Reference proteome</keyword>
<dbReference type="Proteomes" id="UP001604277">
    <property type="component" value="Unassembled WGS sequence"/>
</dbReference>
<feature type="region of interest" description="Disordered" evidence="8">
    <location>
        <begin position="172"/>
        <end position="394"/>
    </location>
</feature>
<dbReference type="PROSITE" id="PS50066">
    <property type="entry name" value="MADS_BOX_2"/>
    <property type="match status" value="1"/>
</dbReference>
<dbReference type="InterPro" id="IPR036390">
    <property type="entry name" value="WH_DNA-bd_sf"/>
</dbReference>
<dbReference type="SMART" id="SM00715">
    <property type="entry name" value="LA"/>
    <property type="match status" value="1"/>
</dbReference>
<reference evidence="12" key="1">
    <citation type="submission" date="2024-07" db="EMBL/GenBank/DDBJ databases">
        <title>Two chromosome-level genome assemblies of Korean endemic species Abeliophyllum distichum and Forsythia ovata (Oleaceae).</title>
        <authorList>
            <person name="Jang H."/>
        </authorList>
    </citation>
    <scope>NUCLEOTIDE SEQUENCE [LARGE SCALE GENOMIC DNA]</scope>
</reference>
<comment type="caution">
    <text evidence="11">The sequence shown here is derived from an EMBL/GenBank/DDBJ whole genome shotgun (WGS) entry which is preliminary data.</text>
</comment>
<dbReference type="GO" id="GO:0005634">
    <property type="term" value="C:nucleus"/>
    <property type="evidence" value="ECO:0007669"/>
    <property type="project" value="UniProtKB-SubCell"/>
</dbReference>
<evidence type="ECO:0000256" key="3">
    <source>
        <dbReference type="ARBA" id="ARBA00023015"/>
    </source>
</evidence>
<dbReference type="Gene3D" id="3.40.1810.10">
    <property type="entry name" value="Transcription factor, MADS-box"/>
    <property type="match status" value="1"/>
</dbReference>
<dbReference type="Pfam" id="PF00319">
    <property type="entry name" value="SRF-TF"/>
    <property type="match status" value="1"/>
</dbReference>
<evidence type="ECO:0000256" key="4">
    <source>
        <dbReference type="ARBA" id="ARBA00023125"/>
    </source>
</evidence>
<keyword evidence="5" id="KW-0804">Transcription</keyword>
<evidence type="ECO:0000256" key="6">
    <source>
        <dbReference type="ARBA" id="ARBA00023242"/>
    </source>
</evidence>
<evidence type="ECO:0000256" key="7">
    <source>
        <dbReference type="PROSITE-ProRule" id="PRU00332"/>
    </source>
</evidence>
<dbReference type="Gene3D" id="1.10.10.10">
    <property type="entry name" value="Winged helix-like DNA-binding domain superfamily/Winged helix DNA-binding domain"/>
    <property type="match status" value="1"/>
</dbReference>
<feature type="domain" description="HTH La-type RNA-binding" evidence="10">
    <location>
        <begin position="540"/>
        <end position="630"/>
    </location>
</feature>
<dbReference type="InterPro" id="IPR045180">
    <property type="entry name" value="La_dom_prot"/>
</dbReference>
<keyword evidence="4" id="KW-0238">DNA-binding</keyword>
<dbReference type="EMBL" id="JBFOLJ010000007">
    <property type="protein sequence ID" value="KAL2522309.1"/>
    <property type="molecule type" value="Genomic_DNA"/>
</dbReference>
<dbReference type="PROSITE" id="PS50961">
    <property type="entry name" value="HTH_LA"/>
    <property type="match status" value="1"/>
</dbReference>
<organism evidence="11 12">
    <name type="scientific">Forsythia ovata</name>
    <dbReference type="NCBI Taxonomy" id="205694"/>
    <lineage>
        <taxon>Eukaryota</taxon>
        <taxon>Viridiplantae</taxon>
        <taxon>Streptophyta</taxon>
        <taxon>Embryophyta</taxon>
        <taxon>Tracheophyta</taxon>
        <taxon>Spermatophyta</taxon>
        <taxon>Magnoliopsida</taxon>
        <taxon>eudicotyledons</taxon>
        <taxon>Gunneridae</taxon>
        <taxon>Pentapetalae</taxon>
        <taxon>asterids</taxon>
        <taxon>lamiids</taxon>
        <taxon>Lamiales</taxon>
        <taxon>Oleaceae</taxon>
        <taxon>Forsythieae</taxon>
        <taxon>Forsythia</taxon>
    </lineage>
</organism>
<dbReference type="Pfam" id="PF05383">
    <property type="entry name" value="La"/>
    <property type="match status" value="1"/>
</dbReference>
<dbReference type="InterPro" id="IPR036388">
    <property type="entry name" value="WH-like_DNA-bd_sf"/>
</dbReference>
<evidence type="ECO:0000256" key="5">
    <source>
        <dbReference type="ARBA" id="ARBA00023163"/>
    </source>
</evidence>
<dbReference type="AlphaFoldDB" id="A0ABD1UBC4"/>
<gene>
    <name evidence="11" type="ORF">Fot_26232</name>
</gene>
<dbReference type="CDD" id="cd07323">
    <property type="entry name" value="LAM"/>
    <property type="match status" value="1"/>
</dbReference>
<evidence type="ECO:0000256" key="2">
    <source>
        <dbReference type="ARBA" id="ARBA00022884"/>
    </source>
</evidence>
<dbReference type="GO" id="GO:0003723">
    <property type="term" value="F:RNA binding"/>
    <property type="evidence" value="ECO:0007669"/>
    <property type="project" value="UniProtKB-UniRule"/>
</dbReference>
<sequence length="748" mass="81595">MNLRNPTISLFIKPRRTQEIMVRRKVEIKAIEEKSKRHTTFTKRRQGLFKKAKDLCTNFEAEVAIITFSKARNVFAFGHPDVDPVVNRYLFDNTSSSLTVNINDNSNGNERVHGGNRMVEEEEMPPLLEAERKIQEVMGWGQEWNLAIGELWLNELDKLDVRLSDFGIVMSADSLTGDHSPRSKVTTDTTSGGGGGGGVNIPQSRRGSLASPWASVVRGDSEPISSPTATVAADIPRSSLSPRPIGVAAEQALASEKGSVENLSPETQLESSDTNNDGNAGSPKRPAWNKPVNGGVDPGSIMGGSVSWPALSESIRPVPRSSDSSRPFSDGSPSSSQRQANSHANANSTASHTMPTRQRPIRHRGRGGGGISHRNGPSQTGFSSPSPPMPPPVPPPYPLFNMPYGTVVPPVMDTTVRGMRPVGGVRGSQSHASNDHSQHRNNSRRANFGQRGRGDGPHYNNHVRLPHHYMPPHIGFMPSPPLPGTATFIRHPPVRAFADSLGFDMASSRIYIQTMPSESFRMAMPLVTPPPPSLPPMPLTAVMDTLPTLIVRQIDYYFSDGNLSRDHFLRGNMDAEGWVPISLIATFPRVQKLTPNIQMILDSLRASTVVEIQGDKIRKRGWKAWLQNSNSINTDSGSQPPDASAEKFLARSLQKVSFDDTSTNVNTSAKDLTGQAMLANGEDTKDGLEDEKKKRTDNNGIECTLKRLSPNSRPFSLFTASWTKEPSTNNFRPITAHISSASLIGGKE</sequence>
<dbReference type="InterPro" id="IPR006630">
    <property type="entry name" value="La_HTH"/>
</dbReference>
<keyword evidence="2 7" id="KW-0694">RNA-binding</keyword>
<evidence type="ECO:0000256" key="8">
    <source>
        <dbReference type="SAM" id="MobiDB-lite"/>
    </source>
</evidence>
<dbReference type="PRINTS" id="PR00404">
    <property type="entry name" value="MADSDOMAIN"/>
</dbReference>
<dbReference type="SUPFAM" id="SSF55455">
    <property type="entry name" value="SRF-like"/>
    <property type="match status" value="1"/>
</dbReference>
<evidence type="ECO:0000256" key="1">
    <source>
        <dbReference type="ARBA" id="ARBA00004123"/>
    </source>
</evidence>
<dbReference type="PANTHER" id="PTHR22792">
    <property type="entry name" value="LUPUS LA PROTEIN-RELATED"/>
    <property type="match status" value="1"/>
</dbReference>
<evidence type="ECO:0000259" key="9">
    <source>
        <dbReference type="PROSITE" id="PS50066"/>
    </source>
</evidence>
<comment type="subcellular location">
    <subcellularLocation>
        <location evidence="1">Nucleus</location>
    </subcellularLocation>
</comment>
<evidence type="ECO:0000259" key="10">
    <source>
        <dbReference type="PROSITE" id="PS50961"/>
    </source>
</evidence>
<dbReference type="InterPro" id="IPR002100">
    <property type="entry name" value="TF_MADSbox"/>
</dbReference>
<feature type="compositionally biased region" description="Low complexity" evidence="8">
    <location>
        <begin position="314"/>
        <end position="353"/>
    </location>
</feature>
<protein>
    <submittedName>
        <fullName evidence="11">HTH La-type RNA-binding domain-containing protein</fullName>
    </submittedName>
</protein>
<name>A0ABD1UBC4_9LAMI</name>
<dbReference type="InterPro" id="IPR036879">
    <property type="entry name" value="TF_MADSbox_sf"/>
</dbReference>
<feature type="region of interest" description="Disordered" evidence="8">
    <location>
        <begin position="417"/>
        <end position="460"/>
    </location>
</feature>
<dbReference type="GO" id="GO:0003677">
    <property type="term" value="F:DNA binding"/>
    <property type="evidence" value="ECO:0007669"/>
    <property type="project" value="UniProtKB-KW"/>
</dbReference>
<feature type="compositionally biased region" description="Polar residues" evidence="8">
    <location>
        <begin position="261"/>
        <end position="279"/>
    </location>
</feature>
<accession>A0ABD1UBC4</accession>
<dbReference type="SMART" id="SM00432">
    <property type="entry name" value="MADS"/>
    <property type="match status" value="1"/>
</dbReference>
<evidence type="ECO:0000313" key="11">
    <source>
        <dbReference type="EMBL" id="KAL2522309.1"/>
    </source>
</evidence>
<evidence type="ECO:0000313" key="12">
    <source>
        <dbReference type="Proteomes" id="UP001604277"/>
    </source>
</evidence>
<dbReference type="SUPFAM" id="SSF46785">
    <property type="entry name" value="Winged helix' DNA-binding domain"/>
    <property type="match status" value="1"/>
</dbReference>
<dbReference type="PANTHER" id="PTHR22792:SF155">
    <property type="entry name" value="LA-RELATED PROTEIN 1C-LIKE"/>
    <property type="match status" value="1"/>
</dbReference>